<organism evidence="2 3">
    <name type="scientific">Pyrenophora teres f. teres</name>
    <dbReference type="NCBI Taxonomy" id="97479"/>
    <lineage>
        <taxon>Eukaryota</taxon>
        <taxon>Fungi</taxon>
        <taxon>Dikarya</taxon>
        <taxon>Ascomycota</taxon>
        <taxon>Pezizomycotina</taxon>
        <taxon>Dothideomycetes</taxon>
        <taxon>Pleosporomycetidae</taxon>
        <taxon>Pleosporales</taxon>
        <taxon>Pleosporineae</taxon>
        <taxon>Pleosporaceae</taxon>
        <taxon>Pyrenophora</taxon>
    </lineage>
</organism>
<feature type="region of interest" description="Disordered" evidence="1">
    <location>
        <begin position="538"/>
        <end position="581"/>
    </location>
</feature>
<dbReference type="AlphaFoldDB" id="A0A6S6VXT1"/>
<feature type="compositionally biased region" description="Polar residues" evidence="1">
    <location>
        <begin position="137"/>
        <end position="148"/>
    </location>
</feature>
<proteinExistence type="predicted"/>
<feature type="region of interest" description="Disordered" evidence="1">
    <location>
        <begin position="354"/>
        <end position="416"/>
    </location>
</feature>
<gene>
    <name evidence="2" type="ORF">PTTW11_03936</name>
</gene>
<sequence length="700" mass="78922">MTTPGQIKMQGTRSYKCFPPVDSSLAKSPSIPVQIIDISELRDLYAVAKGHPINYHDDSLGFALSPIADGKHDTEEQHAQWDLIQSNVATCYDICCNYINKPVHLVARIQPKSHLASSELQPASPLPEYETRDSEKQASGNITSTVCSTDPRLASENDSKRWSNFSGDHTHLHKDLSYDSPNTRETTPTAGPSSSPTAAEQGQRRFEGPSPSESAAALIVPPHRPNNQFDRYAVPVDKPPSKWLYTLPHRYPMPVEKCQDQTVPTVDLPIENILPVPEKHWHSSVHSCRTRKSHLYWTKRAIEPPTLEPRARVGCEVPALRKAPRAPKGSMERFIRQFRKYWIWKAYPWTQHRVSTSEGEESQSDGTQPQPNGTEEPPVDDPDDAPPPPPDAPNFSKKFRKQNPQHKPSGYLEPPPRITYKPLVLNGFERWEPDLEIVGFLHTIFERTQEEDSNVSEYDPVNTLGIHGIIPKIIVEDWNDVSNPRPLLADTTGSARVILQQEDLIRSHLDLSAPAAARKQRRGYKHLWQRQKNVEASLPLKRDDSVTSPASALRGGHDVPEDEDEAEYEAGDEDEDEEDRENKRVIYQARKDAQAMQDAQERNRLVAIAVTATTVPAEAPVGAEGWWNRWRWRLRTNVRSHPYQSLPSGTTSASASAPPSAPAVVVVERKKDKLKRKFKEGCRRIMFLGSGTLQDLHRHQ</sequence>
<accession>A0A6S6VXT1</accession>
<evidence type="ECO:0000256" key="1">
    <source>
        <dbReference type="SAM" id="MobiDB-lite"/>
    </source>
</evidence>
<feature type="compositionally biased region" description="Polar residues" evidence="1">
    <location>
        <begin position="364"/>
        <end position="373"/>
    </location>
</feature>
<dbReference type="Proteomes" id="UP000472372">
    <property type="component" value="Chromosome 3"/>
</dbReference>
<reference evidence="2" key="1">
    <citation type="submission" date="2021-02" db="EMBL/GenBank/DDBJ databases">
        <authorList>
            <person name="Syme A R."/>
            <person name="Syme A R."/>
            <person name="Moolhuijzen P."/>
        </authorList>
    </citation>
    <scope>NUCLEOTIDE SEQUENCE</scope>
    <source>
        <strain evidence="2">W1-1</strain>
    </source>
</reference>
<protein>
    <submittedName>
        <fullName evidence="2">Uncharacterized protein</fullName>
    </submittedName>
</protein>
<feature type="compositionally biased region" description="Acidic residues" evidence="1">
    <location>
        <begin position="560"/>
        <end position="579"/>
    </location>
</feature>
<dbReference type="EMBL" id="HG992979">
    <property type="protein sequence ID" value="CAE7025593.1"/>
    <property type="molecule type" value="Genomic_DNA"/>
</dbReference>
<feature type="compositionally biased region" description="Low complexity" evidence="1">
    <location>
        <begin position="186"/>
        <end position="199"/>
    </location>
</feature>
<feature type="compositionally biased region" description="Basic and acidic residues" evidence="1">
    <location>
        <begin position="168"/>
        <end position="177"/>
    </location>
</feature>
<name>A0A6S6VXT1_9PLEO</name>
<feature type="region of interest" description="Disordered" evidence="1">
    <location>
        <begin position="115"/>
        <end position="217"/>
    </location>
</feature>
<evidence type="ECO:0000313" key="3">
    <source>
        <dbReference type="Proteomes" id="UP000472372"/>
    </source>
</evidence>
<evidence type="ECO:0000313" key="2">
    <source>
        <dbReference type="EMBL" id="CAE7025593.1"/>
    </source>
</evidence>